<dbReference type="AlphaFoldDB" id="A0ABD2QNB3"/>
<accession>A0ABD2QNB3</accession>
<sequence length="207" mass="23822">MPDFADIGPDKALDLLIECRSFSYKFPKVLSFLVQMAIKLSYDCMDNAEVVTKALTFGLLTSTQVNERLLKLKMMVLMCENMMKHDRVHAAHSALIVILNDLKDHDLNHDGDAQKENQDLLCSLLQIMVQIPDVHKIVGFEPTRVNQFEELLPLLNKVDDNIVNEEMKLKTRMTRHLETMIDGSSANEKWDLLDKESLQKIRSFFKT</sequence>
<evidence type="ECO:0000313" key="2">
    <source>
        <dbReference type="Proteomes" id="UP001626550"/>
    </source>
</evidence>
<keyword evidence="2" id="KW-1185">Reference proteome</keyword>
<reference evidence="1 2" key="1">
    <citation type="submission" date="2024-11" db="EMBL/GenBank/DDBJ databases">
        <title>Adaptive evolution of stress response genes in parasites aligns with host niche diversity.</title>
        <authorList>
            <person name="Hahn C."/>
            <person name="Resl P."/>
        </authorList>
    </citation>
    <scope>NUCLEOTIDE SEQUENCE [LARGE SCALE GENOMIC DNA]</scope>
    <source>
        <strain evidence="1">EGGRZ-B1_66</strain>
        <tissue evidence="1">Body</tissue>
    </source>
</reference>
<gene>
    <name evidence="1" type="ORF">Ciccas_000293</name>
</gene>
<name>A0ABD2QNB3_9PLAT</name>
<protein>
    <submittedName>
        <fullName evidence="1">Uncharacterized protein</fullName>
    </submittedName>
</protein>
<proteinExistence type="predicted"/>
<dbReference type="EMBL" id="JBJKFK010000015">
    <property type="protein sequence ID" value="KAL3321015.1"/>
    <property type="molecule type" value="Genomic_DNA"/>
</dbReference>
<comment type="caution">
    <text evidence="1">The sequence shown here is derived from an EMBL/GenBank/DDBJ whole genome shotgun (WGS) entry which is preliminary data.</text>
</comment>
<organism evidence="1 2">
    <name type="scientific">Cichlidogyrus casuarinus</name>
    <dbReference type="NCBI Taxonomy" id="1844966"/>
    <lineage>
        <taxon>Eukaryota</taxon>
        <taxon>Metazoa</taxon>
        <taxon>Spiralia</taxon>
        <taxon>Lophotrochozoa</taxon>
        <taxon>Platyhelminthes</taxon>
        <taxon>Monogenea</taxon>
        <taxon>Monopisthocotylea</taxon>
        <taxon>Dactylogyridea</taxon>
        <taxon>Ancyrocephalidae</taxon>
        <taxon>Cichlidogyrus</taxon>
    </lineage>
</organism>
<evidence type="ECO:0000313" key="1">
    <source>
        <dbReference type="EMBL" id="KAL3321015.1"/>
    </source>
</evidence>
<dbReference type="Proteomes" id="UP001626550">
    <property type="component" value="Unassembled WGS sequence"/>
</dbReference>